<dbReference type="PROSITE" id="PS50283">
    <property type="entry name" value="NA_SOLUT_SYMP_3"/>
    <property type="match status" value="1"/>
</dbReference>
<evidence type="ECO:0000256" key="2">
    <source>
        <dbReference type="ARBA" id="ARBA00006434"/>
    </source>
</evidence>
<keyword evidence="6 14" id="KW-1133">Transmembrane helix</keyword>
<evidence type="ECO:0000256" key="4">
    <source>
        <dbReference type="ARBA" id="ARBA00022475"/>
    </source>
</evidence>
<keyword evidence="16" id="KW-1185">Reference proteome</keyword>
<evidence type="ECO:0000256" key="9">
    <source>
        <dbReference type="ARBA" id="ARBA00023136"/>
    </source>
</evidence>
<dbReference type="AlphaFoldDB" id="A0A517N4D0"/>
<dbReference type="GO" id="GO:0006814">
    <property type="term" value="P:sodium ion transport"/>
    <property type="evidence" value="ECO:0007669"/>
    <property type="project" value="UniProtKB-KW"/>
</dbReference>
<dbReference type="InterPro" id="IPR051163">
    <property type="entry name" value="Sodium:Solute_Symporter_SSF"/>
</dbReference>
<feature type="transmembrane region" description="Helical" evidence="14">
    <location>
        <begin position="482"/>
        <end position="504"/>
    </location>
</feature>
<dbReference type="InterPro" id="IPR018212">
    <property type="entry name" value="Na/solute_symporter_CS"/>
</dbReference>
<sequence>MTGIEFNYREESVLAIHPIDATIVVVYVAAMIAFGVWLGRGQKNLSGYLLGNRDLPWWAILGSIVATETSTATFLSVPGIAFAQDGDMRFLQLAIGFLLGRVIVSYVFLPRYFEGNLYTAYEVLDRRFGGATKQTASLLFLVTRNLGDGLRLFLAGIALEKVLGIDLVPCIVVIGVATIVYTFVGGMKAVIWSDCIQFVVYMIGGILAFWILVGSFDGGWDRYLEFGSQTGRFDVLDFRWRTTDTFFLLNDPYTFWAGLVGGIVLTLGTHGTDQMMVQRYLCARNQRDASRALIASGFVVLCQFALFLALGVALALFYTDVQPQTFERGDEVFAAFIVDHLPMGLLGLTLAAVFSAAMSTLSSSLNSSATAAVNDFYVPWTRKGQGNVDDSDSSGLLKVSRRMTVFFGVLQIIIGIGASYLSTSVVGDALAIAGFTAGILLGIFALGIFTTRANQRGALFGMLAGILVLTSIKFGTSVAWPWFAVAGSFTTFTVGYAASCLLPVSPIKDPR</sequence>
<feature type="transmembrane region" description="Helical" evidence="14">
    <location>
        <begin position="429"/>
        <end position="450"/>
    </location>
</feature>
<gene>
    <name evidence="15" type="primary">sglT_1</name>
    <name evidence="15" type="ORF">K227x_02270</name>
</gene>
<evidence type="ECO:0000256" key="1">
    <source>
        <dbReference type="ARBA" id="ARBA00004651"/>
    </source>
</evidence>
<evidence type="ECO:0000256" key="7">
    <source>
        <dbReference type="ARBA" id="ARBA00023053"/>
    </source>
</evidence>
<evidence type="ECO:0000256" key="11">
    <source>
        <dbReference type="ARBA" id="ARBA00023201"/>
    </source>
</evidence>
<protein>
    <submittedName>
        <fullName evidence="15">Sodium/glucose cotransporter</fullName>
    </submittedName>
</protein>
<dbReference type="Proteomes" id="UP000318538">
    <property type="component" value="Chromosome"/>
</dbReference>
<evidence type="ECO:0000256" key="6">
    <source>
        <dbReference type="ARBA" id="ARBA00022989"/>
    </source>
</evidence>
<evidence type="ECO:0000313" key="15">
    <source>
        <dbReference type="EMBL" id="QDT01858.1"/>
    </source>
</evidence>
<keyword evidence="5 14" id="KW-0812">Transmembrane</keyword>
<keyword evidence="8" id="KW-0406">Ion transport</keyword>
<evidence type="ECO:0000313" key="16">
    <source>
        <dbReference type="Proteomes" id="UP000318538"/>
    </source>
</evidence>
<dbReference type="InterPro" id="IPR038377">
    <property type="entry name" value="Na/Glc_symporter_sf"/>
</dbReference>
<comment type="catalytic activity">
    <reaction evidence="12">
        <text>iodide(out) + 2 Na(+)(out) = iodide(in) + 2 Na(+)(in)</text>
        <dbReference type="Rhea" id="RHEA:71207"/>
        <dbReference type="ChEBI" id="CHEBI:16382"/>
        <dbReference type="ChEBI" id="CHEBI:29101"/>
    </reaction>
</comment>
<feature type="transmembrane region" description="Helical" evidence="14">
    <location>
        <begin position="162"/>
        <end position="184"/>
    </location>
</feature>
<keyword evidence="11" id="KW-0739">Sodium transport</keyword>
<dbReference type="GO" id="GO:0098660">
    <property type="term" value="P:inorganic ion transmembrane transport"/>
    <property type="evidence" value="ECO:0007669"/>
    <property type="project" value="UniProtKB-ARBA"/>
</dbReference>
<dbReference type="PROSITE" id="PS00457">
    <property type="entry name" value="NA_SOLUT_SYMP_2"/>
    <property type="match status" value="1"/>
</dbReference>
<dbReference type="KEGG" id="rlc:K227x_02270"/>
<evidence type="ECO:0000256" key="10">
    <source>
        <dbReference type="ARBA" id="ARBA00023180"/>
    </source>
</evidence>
<feature type="transmembrane region" description="Helical" evidence="14">
    <location>
        <begin position="253"/>
        <end position="271"/>
    </location>
</feature>
<keyword evidence="7" id="KW-0915">Sodium</keyword>
<dbReference type="EMBL" id="CP036525">
    <property type="protein sequence ID" value="QDT01858.1"/>
    <property type="molecule type" value="Genomic_DNA"/>
</dbReference>
<feature type="transmembrane region" description="Helical" evidence="14">
    <location>
        <begin position="12"/>
        <end position="37"/>
    </location>
</feature>
<keyword evidence="3" id="KW-0813">Transport</keyword>
<evidence type="ECO:0000256" key="14">
    <source>
        <dbReference type="SAM" id="Phobius"/>
    </source>
</evidence>
<dbReference type="PANTHER" id="PTHR42985:SF47">
    <property type="entry name" value="INTEGRAL MEMBRANE TRANSPORT PROTEIN"/>
    <property type="match status" value="1"/>
</dbReference>
<feature type="transmembrane region" description="Helical" evidence="14">
    <location>
        <begin position="196"/>
        <end position="216"/>
    </location>
</feature>
<dbReference type="InterPro" id="IPR001734">
    <property type="entry name" value="Na/solute_symporter"/>
</dbReference>
<keyword evidence="4" id="KW-1003">Cell membrane</keyword>
<dbReference type="GO" id="GO:0005886">
    <property type="term" value="C:plasma membrane"/>
    <property type="evidence" value="ECO:0007669"/>
    <property type="project" value="UniProtKB-SubCell"/>
</dbReference>
<feature type="transmembrane region" description="Helical" evidence="14">
    <location>
        <begin position="457"/>
        <end position="476"/>
    </location>
</feature>
<feature type="transmembrane region" description="Helical" evidence="14">
    <location>
        <begin position="403"/>
        <end position="423"/>
    </location>
</feature>
<dbReference type="Gene3D" id="1.20.1730.10">
    <property type="entry name" value="Sodium/glucose cotransporter"/>
    <property type="match status" value="1"/>
</dbReference>
<dbReference type="GO" id="GO:0015293">
    <property type="term" value="F:symporter activity"/>
    <property type="evidence" value="ECO:0007669"/>
    <property type="project" value="TreeGrafter"/>
</dbReference>
<feature type="transmembrane region" description="Helical" evidence="14">
    <location>
        <begin position="333"/>
        <end position="357"/>
    </location>
</feature>
<organism evidence="15 16">
    <name type="scientific">Rubripirellula lacrimiformis</name>
    <dbReference type="NCBI Taxonomy" id="1930273"/>
    <lineage>
        <taxon>Bacteria</taxon>
        <taxon>Pseudomonadati</taxon>
        <taxon>Planctomycetota</taxon>
        <taxon>Planctomycetia</taxon>
        <taxon>Pirellulales</taxon>
        <taxon>Pirellulaceae</taxon>
        <taxon>Rubripirellula</taxon>
    </lineage>
</organism>
<keyword evidence="10" id="KW-0325">Glycoprotein</keyword>
<name>A0A517N4D0_9BACT</name>
<feature type="transmembrane region" description="Helical" evidence="14">
    <location>
        <begin position="292"/>
        <end position="318"/>
    </location>
</feature>
<feature type="transmembrane region" description="Helical" evidence="14">
    <location>
        <begin position="90"/>
        <end position="109"/>
    </location>
</feature>
<dbReference type="RefSeq" id="WP_246146418.1">
    <property type="nucleotide sequence ID" value="NZ_CP036525.1"/>
</dbReference>
<evidence type="ECO:0000256" key="5">
    <source>
        <dbReference type="ARBA" id="ARBA00022692"/>
    </source>
</evidence>
<dbReference type="NCBIfam" id="TIGR00813">
    <property type="entry name" value="sss"/>
    <property type="match status" value="1"/>
</dbReference>
<reference evidence="15 16" key="1">
    <citation type="submission" date="2019-02" db="EMBL/GenBank/DDBJ databases">
        <title>Deep-cultivation of Planctomycetes and their phenomic and genomic characterization uncovers novel biology.</title>
        <authorList>
            <person name="Wiegand S."/>
            <person name="Jogler M."/>
            <person name="Boedeker C."/>
            <person name="Pinto D."/>
            <person name="Vollmers J."/>
            <person name="Rivas-Marin E."/>
            <person name="Kohn T."/>
            <person name="Peeters S.H."/>
            <person name="Heuer A."/>
            <person name="Rast P."/>
            <person name="Oberbeckmann S."/>
            <person name="Bunk B."/>
            <person name="Jeske O."/>
            <person name="Meyerdierks A."/>
            <person name="Storesund J.E."/>
            <person name="Kallscheuer N."/>
            <person name="Luecker S."/>
            <person name="Lage O.M."/>
            <person name="Pohl T."/>
            <person name="Merkel B.J."/>
            <person name="Hornburger P."/>
            <person name="Mueller R.-W."/>
            <person name="Bruemmer F."/>
            <person name="Labrenz M."/>
            <person name="Spormann A.M."/>
            <person name="Op den Camp H."/>
            <person name="Overmann J."/>
            <person name="Amann R."/>
            <person name="Jetten M.S.M."/>
            <person name="Mascher T."/>
            <person name="Medema M.H."/>
            <person name="Devos D.P."/>
            <person name="Kaster A.-K."/>
            <person name="Ovreas L."/>
            <person name="Rohde M."/>
            <person name="Galperin M.Y."/>
            <person name="Jogler C."/>
        </authorList>
    </citation>
    <scope>NUCLEOTIDE SEQUENCE [LARGE SCALE GENOMIC DNA]</scope>
    <source>
        <strain evidence="15 16">K22_7</strain>
    </source>
</reference>
<evidence type="ECO:0000256" key="3">
    <source>
        <dbReference type="ARBA" id="ARBA00022448"/>
    </source>
</evidence>
<feature type="transmembrane region" description="Helical" evidence="14">
    <location>
        <begin position="57"/>
        <end position="83"/>
    </location>
</feature>
<dbReference type="GO" id="GO:0015075">
    <property type="term" value="F:monoatomic ion transmembrane transporter activity"/>
    <property type="evidence" value="ECO:0007669"/>
    <property type="project" value="UniProtKB-ARBA"/>
</dbReference>
<comment type="similarity">
    <text evidence="2 13">Belongs to the sodium:solute symporter (SSF) (TC 2.A.21) family.</text>
</comment>
<evidence type="ECO:0000256" key="8">
    <source>
        <dbReference type="ARBA" id="ARBA00023065"/>
    </source>
</evidence>
<dbReference type="CDD" id="cd11493">
    <property type="entry name" value="SLC5sbd_NIS-like_u1"/>
    <property type="match status" value="1"/>
</dbReference>
<evidence type="ECO:0000256" key="12">
    <source>
        <dbReference type="ARBA" id="ARBA00036099"/>
    </source>
</evidence>
<dbReference type="PROSITE" id="PS00456">
    <property type="entry name" value="NA_SOLUT_SYMP_1"/>
    <property type="match status" value="1"/>
</dbReference>
<accession>A0A517N4D0</accession>
<evidence type="ECO:0000256" key="13">
    <source>
        <dbReference type="RuleBase" id="RU362091"/>
    </source>
</evidence>
<dbReference type="PANTHER" id="PTHR42985">
    <property type="entry name" value="SODIUM-COUPLED MONOCARBOXYLATE TRANSPORTER"/>
    <property type="match status" value="1"/>
</dbReference>
<dbReference type="Pfam" id="PF00474">
    <property type="entry name" value="SSF"/>
    <property type="match status" value="1"/>
</dbReference>
<comment type="subcellular location">
    <subcellularLocation>
        <location evidence="1">Cell membrane</location>
        <topology evidence="1">Multi-pass membrane protein</topology>
    </subcellularLocation>
</comment>
<proteinExistence type="inferred from homology"/>
<keyword evidence="9 14" id="KW-0472">Membrane</keyword>